<evidence type="ECO:0000313" key="3">
    <source>
        <dbReference type="Proteomes" id="UP000789831"/>
    </source>
</evidence>
<dbReference type="EMBL" id="CAJVPL010000532">
    <property type="protein sequence ID" value="CAG8506994.1"/>
    <property type="molecule type" value="Genomic_DNA"/>
</dbReference>
<name>A0A9N9F3P8_9GLOM</name>
<keyword evidence="3" id="KW-1185">Reference proteome</keyword>
<organism evidence="2 3">
    <name type="scientific">Ambispora gerdemannii</name>
    <dbReference type="NCBI Taxonomy" id="144530"/>
    <lineage>
        <taxon>Eukaryota</taxon>
        <taxon>Fungi</taxon>
        <taxon>Fungi incertae sedis</taxon>
        <taxon>Mucoromycota</taxon>
        <taxon>Glomeromycotina</taxon>
        <taxon>Glomeromycetes</taxon>
        <taxon>Archaeosporales</taxon>
        <taxon>Ambisporaceae</taxon>
        <taxon>Ambispora</taxon>
    </lineage>
</organism>
<dbReference type="AlphaFoldDB" id="A0A9N9F3P8"/>
<comment type="caution">
    <text evidence="2">The sequence shown here is derived from an EMBL/GenBank/DDBJ whole genome shotgun (WGS) entry which is preliminary data.</text>
</comment>
<accession>A0A9N9F3P8</accession>
<dbReference type="OrthoDB" id="10412418at2759"/>
<gene>
    <name evidence="2" type="ORF">AGERDE_LOCUS4543</name>
</gene>
<evidence type="ECO:0000256" key="1">
    <source>
        <dbReference type="SAM" id="MobiDB-lite"/>
    </source>
</evidence>
<evidence type="ECO:0000313" key="2">
    <source>
        <dbReference type="EMBL" id="CAG8506994.1"/>
    </source>
</evidence>
<dbReference type="Proteomes" id="UP000789831">
    <property type="component" value="Unassembled WGS sequence"/>
</dbReference>
<reference evidence="2" key="1">
    <citation type="submission" date="2021-06" db="EMBL/GenBank/DDBJ databases">
        <authorList>
            <person name="Kallberg Y."/>
            <person name="Tangrot J."/>
            <person name="Rosling A."/>
        </authorList>
    </citation>
    <scope>NUCLEOTIDE SEQUENCE</scope>
    <source>
        <strain evidence="2">MT106</strain>
    </source>
</reference>
<feature type="region of interest" description="Disordered" evidence="1">
    <location>
        <begin position="71"/>
        <end position="107"/>
    </location>
</feature>
<proteinExistence type="predicted"/>
<protein>
    <submittedName>
        <fullName evidence="2">6947_t:CDS:1</fullName>
    </submittedName>
</protein>
<feature type="compositionally biased region" description="Basic and acidic residues" evidence="1">
    <location>
        <begin position="91"/>
        <end position="107"/>
    </location>
</feature>
<sequence length="107" mass="11710">MAHDTTNRCVPIPLRLEVTKSQPIKNEEALASISSSLRNKYLSPGTLNTLQTIYDGLQEVIQNTDKKPNSEKVTVIASSSKRGIEPSSLPSKEKKAGEKVTTRTVSE</sequence>